<feature type="transmembrane region" description="Helical" evidence="6">
    <location>
        <begin position="39"/>
        <end position="60"/>
    </location>
</feature>
<dbReference type="Proteomes" id="UP001156441">
    <property type="component" value="Unassembled WGS sequence"/>
</dbReference>
<dbReference type="Pfam" id="PF03631">
    <property type="entry name" value="Virul_fac_BrkB"/>
    <property type="match status" value="1"/>
</dbReference>
<accession>A0ABT2J916</accession>
<keyword evidence="4 6" id="KW-1133">Transmembrane helix</keyword>
<evidence type="ECO:0000256" key="3">
    <source>
        <dbReference type="ARBA" id="ARBA00022692"/>
    </source>
</evidence>
<proteinExistence type="predicted"/>
<feature type="transmembrane region" description="Helical" evidence="6">
    <location>
        <begin position="186"/>
        <end position="205"/>
    </location>
</feature>
<evidence type="ECO:0000256" key="2">
    <source>
        <dbReference type="ARBA" id="ARBA00022475"/>
    </source>
</evidence>
<keyword evidence="5 6" id="KW-0472">Membrane</keyword>
<dbReference type="PIRSF" id="PIRSF035875">
    <property type="entry name" value="RNase_BN"/>
    <property type="match status" value="1"/>
</dbReference>
<evidence type="ECO:0000256" key="4">
    <source>
        <dbReference type="ARBA" id="ARBA00022989"/>
    </source>
</evidence>
<dbReference type="PANTHER" id="PTHR30213">
    <property type="entry name" value="INNER MEMBRANE PROTEIN YHJD"/>
    <property type="match status" value="1"/>
</dbReference>
<keyword evidence="8" id="KW-1185">Reference proteome</keyword>
<keyword evidence="3 6" id="KW-0812">Transmembrane</keyword>
<feature type="transmembrane region" description="Helical" evidence="6">
    <location>
        <begin position="100"/>
        <end position="120"/>
    </location>
</feature>
<name>A0ABT2J916_9PSEU</name>
<evidence type="ECO:0000313" key="7">
    <source>
        <dbReference type="EMBL" id="MCT2584355.1"/>
    </source>
</evidence>
<keyword evidence="2" id="KW-1003">Cell membrane</keyword>
<feature type="transmembrane region" description="Helical" evidence="6">
    <location>
        <begin position="217"/>
        <end position="241"/>
    </location>
</feature>
<dbReference type="EMBL" id="JAFFZE010000012">
    <property type="protein sequence ID" value="MCT2584355.1"/>
    <property type="molecule type" value="Genomic_DNA"/>
</dbReference>
<gene>
    <name evidence="7" type="ORF">JT362_14615</name>
</gene>
<dbReference type="PANTHER" id="PTHR30213:SF0">
    <property type="entry name" value="UPF0761 MEMBRANE PROTEIN YIHY"/>
    <property type="match status" value="1"/>
</dbReference>
<evidence type="ECO:0000313" key="8">
    <source>
        <dbReference type="Proteomes" id="UP001156441"/>
    </source>
</evidence>
<comment type="subcellular location">
    <subcellularLocation>
        <location evidence="1">Cell membrane</location>
        <topology evidence="1">Multi-pass membrane protein</topology>
    </subcellularLocation>
</comment>
<protein>
    <submittedName>
        <fullName evidence="7">YihY/virulence factor BrkB family protein</fullName>
    </submittedName>
</protein>
<organism evidence="7 8">
    <name type="scientific">Actinophytocola gossypii</name>
    <dbReference type="NCBI Taxonomy" id="2812003"/>
    <lineage>
        <taxon>Bacteria</taxon>
        <taxon>Bacillati</taxon>
        <taxon>Actinomycetota</taxon>
        <taxon>Actinomycetes</taxon>
        <taxon>Pseudonocardiales</taxon>
        <taxon>Pseudonocardiaceae</taxon>
    </lineage>
</organism>
<sequence length="307" mass="32691">MATEGPGDLPKRSWWAALKRTVREFDDDNMLDWAAALTYYSMLSLFPGIVLLTALVGLAGESATQTLIDNVRQVAPGQASDTVVNVIRELSGSASVAGPLAIAGLLGALWSASGYIGGFIRASNTMYEVEEGRPVWKTLPLRVGLTLAMVVLLAACAIGVVVSGGIAEQVGNMLGLGDTGLLVWSIAKWPVLAFLISLAIALLYWAAPNVRHPGFRWLTPGSALAVVLWVVASAGFAFYVANFASYNKVYGSLAGVIVFLVWLWISNLAVLLGAELDAELARGKEITEGLPEETEPFLPPRDTRAMD</sequence>
<evidence type="ECO:0000256" key="6">
    <source>
        <dbReference type="SAM" id="Phobius"/>
    </source>
</evidence>
<dbReference type="NCBIfam" id="TIGR00765">
    <property type="entry name" value="yihY_not_rbn"/>
    <property type="match status" value="1"/>
</dbReference>
<evidence type="ECO:0000256" key="1">
    <source>
        <dbReference type="ARBA" id="ARBA00004651"/>
    </source>
</evidence>
<comment type="caution">
    <text evidence="7">The sequence shown here is derived from an EMBL/GenBank/DDBJ whole genome shotgun (WGS) entry which is preliminary data.</text>
</comment>
<evidence type="ECO:0000256" key="5">
    <source>
        <dbReference type="ARBA" id="ARBA00023136"/>
    </source>
</evidence>
<dbReference type="RefSeq" id="WP_260191759.1">
    <property type="nucleotide sequence ID" value="NZ_JAFFZE010000012.1"/>
</dbReference>
<dbReference type="InterPro" id="IPR017039">
    <property type="entry name" value="Virul_fac_BrkB"/>
</dbReference>
<reference evidence="7 8" key="1">
    <citation type="submission" date="2021-02" db="EMBL/GenBank/DDBJ databases">
        <title>Actinophytocola xerophila sp. nov., isolated from soil of cotton cropping field.</title>
        <authorList>
            <person name="Huang R."/>
            <person name="Chen X."/>
            <person name="Ge X."/>
            <person name="Liu W."/>
        </authorList>
    </citation>
    <scope>NUCLEOTIDE SEQUENCE [LARGE SCALE GENOMIC DNA]</scope>
    <source>
        <strain evidence="7 8">S1-96</strain>
    </source>
</reference>
<feature type="transmembrane region" description="Helical" evidence="6">
    <location>
        <begin position="253"/>
        <end position="274"/>
    </location>
</feature>
<feature type="transmembrane region" description="Helical" evidence="6">
    <location>
        <begin position="141"/>
        <end position="166"/>
    </location>
</feature>